<dbReference type="RefSeq" id="WP_055244447.1">
    <property type="nucleotide sequence ID" value="NZ_CP071250.1"/>
</dbReference>
<comment type="cofactor">
    <cofactor evidence="1">
        <name>[4Fe-4S] cluster</name>
        <dbReference type="ChEBI" id="CHEBI:49883"/>
    </cofactor>
</comment>
<dbReference type="GO" id="GO:0003824">
    <property type="term" value="F:catalytic activity"/>
    <property type="evidence" value="ECO:0007669"/>
    <property type="project" value="InterPro"/>
</dbReference>
<dbReference type="InterPro" id="IPR007197">
    <property type="entry name" value="rSAM"/>
</dbReference>
<dbReference type="PANTHER" id="PTHR43787">
    <property type="entry name" value="FEMO COFACTOR BIOSYNTHESIS PROTEIN NIFB-RELATED"/>
    <property type="match status" value="1"/>
</dbReference>
<dbReference type="SFLD" id="SFLDS00029">
    <property type="entry name" value="Radical_SAM"/>
    <property type="match status" value="1"/>
</dbReference>
<dbReference type="InterPro" id="IPR034391">
    <property type="entry name" value="AdoMet-like_SPASM_containing"/>
</dbReference>
<evidence type="ECO:0000256" key="1">
    <source>
        <dbReference type="ARBA" id="ARBA00001966"/>
    </source>
</evidence>
<accession>A0A9Q9CHG0</accession>
<dbReference type="Proteomes" id="UP001058072">
    <property type="component" value="Chromosome"/>
</dbReference>
<dbReference type="SFLD" id="SFLDG01387">
    <property type="entry name" value="BtrN-like_SPASM_domain_contain"/>
    <property type="match status" value="1"/>
</dbReference>
<evidence type="ECO:0000259" key="7">
    <source>
        <dbReference type="PROSITE" id="PS51918"/>
    </source>
</evidence>
<evidence type="ECO:0000256" key="6">
    <source>
        <dbReference type="ARBA" id="ARBA00023014"/>
    </source>
</evidence>
<dbReference type="InterPro" id="IPR058240">
    <property type="entry name" value="rSAM_sf"/>
</dbReference>
<evidence type="ECO:0000313" key="8">
    <source>
        <dbReference type="EMBL" id="UUF08715.1"/>
    </source>
</evidence>
<reference evidence="8" key="1">
    <citation type="submission" date="2021-03" db="EMBL/GenBank/DDBJ databases">
        <title>Comparative Genomics and Metabolomics in the genus Turicibacter.</title>
        <authorList>
            <person name="Maki J."/>
            <person name="Looft T."/>
        </authorList>
    </citation>
    <scope>NUCLEOTIDE SEQUENCE</scope>
    <source>
        <strain evidence="8">ISU324</strain>
    </source>
</reference>
<keyword evidence="6" id="KW-0411">Iron-sulfur</keyword>
<proteinExistence type="predicted"/>
<keyword evidence="2" id="KW-0004">4Fe-4S</keyword>
<dbReference type="SUPFAM" id="SSF102114">
    <property type="entry name" value="Radical SAM enzymes"/>
    <property type="match status" value="1"/>
</dbReference>
<sequence length="291" mass="33720">MPRFKKIYIEITNRCNLKCDFCPSATLGRKGRVMTESDFIHILNEVKPYTNYLYFHLLGEPFLNPRIGRFLELSHEAGMQVNLTTNGTLIKKVEDILIQAPALRQINFSIHSFEANEQNGTLEDYLLSIADFIDRIQAVKPIYCNLRLWNMDAEELKAKNSLNQEILTLIEKSFKLDVNLSEKLQETHNIKIKDRVFINMAEKFEWPTLERDVITEKMFCYGLRDHIAIQADGTVVPCCLDSEGKIPLGNVHETPLNEILESERAKNMYDGFSRRCAVEELCKRCGYAKRY</sequence>
<gene>
    <name evidence="8" type="ORF">J0J70_01435</name>
</gene>
<evidence type="ECO:0000256" key="5">
    <source>
        <dbReference type="ARBA" id="ARBA00023004"/>
    </source>
</evidence>
<feature type="domain" description="Radical SAM core" evidence="7">
    <location>
        <begin position="1"/>
        <end position="217"/>
    </location>
</feature>
<dbReference type="CDD" id="cd21122">
    <property type="entry name" value="SPASM_rSAM"/>
    <property type="match status" value="1"/>
</dbReference>
<evidence type="ECO:0000256" key="3">
    <source>
        <dbReference type="ARBA" id="ARBA00022691"/>
    </source>
</evidence>
<dbReference type="SFLD" id="SFLDG01067">
    <property type="entry name" value="SPASM/twitch_domain_containing"/>
    <property type="match status" value="1"/>
</dbReference>
<dbReference type="AlphaFoldDB" id="A0A9Q9CHG0"/>
<dbReference type="Pfam" id="PF04055">
    <property type="entry name" value="Radical_SAM"/>
    <property type="match status" value="1"/>
</dbReference>
<keyword evidence="4" id="KW-0479">Metal-binding</keyword>
<dbReference type="EMBL" id="CP071250">
    <property type="protein sequence ID" value="UUF08715.1"/>
    <property type="molecule type" value="Genomic_DNA"/>
</dbReference>
<protein>
    <submittedName>
        <fullName evidence="8">SPASM domain-containing protein</fullName>
    </submittedName>
</protein>
<evidence type="ECO:0000256" key="2">
    <source>
        <dbReference type="ARBA" id="ARBA00022485"/>
    </source>
</evidence>
<dbReference type="GO" id="GO:0046872">
    <property type="term" value="F:metal ion binding"/>
    <property type="evidence" value="ECO:0007669"/>
    <property type="project" value="UniProtKB-KW"/>
</dbReference>
<evidence type="ECO:0000256" key="4">
    <source>
        <dbReference type="ARBA" id="ARBA00022723"/>
    </source>
</evidence>
<dbReference type="Pfam" id="PF13186">
    <property type="entry name" value="SPASM"/>
    <property type="match status" value="1"/>
</dbReference>
<keyword evidence="3" id="KW-0949">S-adenosyl-L-methionine</keyword>
<dbReference type="PANTHER" id="PTHR43787:SF10">
    <property type="entry name" value="COFACTOR MODIFYING PROTEIN"/>
    <property type="match status" value="1"/>
</dbReference>
<evidence type="ECO:0000313" key="9">
    <source>
        <dbReference type="Proteomes" id="UP001058072"/>
    </source>
</evidence>
<name>A0A9Q9CHG0_9FIRM</name>
<dbReference type="InterPro" id="IPR023885">
    <property type="entry name" value="4Fe4S-binding_SPASM_dom"/>
</dbReference>
<dbReference type="Gene3D" id="3.20.20.70">
    <property type="entry name" value="Aldolase class I"/>
    <property type="match status" value="1"/>
</dbReference>
<dbReference type="InterPro" id="IPR013785">
    <property type="entry name" value="Aldolase_TIM"/>
</dbReference>
<keyword evidence="5" id="KW-0408">Iron</keyword>
<organism evidence="8 9">
    <name type="scientific">Turicibacter bilis</name>
    <dbReference type="NCBI Taxonomy" id="2735723"/>
    <lineage>
        <taxon>Bacteria</taxon>
        <taxon>Bacillati</taxon>
        <taxon>Bacillota</taxon>
        <taxon>Erysipelotrichia</taxon>
        <taxon>Erysipelotrichales</taxon>
        <taxon>Turicibacteraceae</taxon>
        <taxon>Turicibacter</taxon>
    </lineage>
</organism>
<dbReference type="GO" id="GO:0051539">
    <property type="term" value="F:4 iron, 4 sulfur cluster binding"/>
    <property type="evidence" value="ECO:0007669"/>
    <property type="project" value="UniProtKB-KW"/>
</dbReference>
<dbReference type="CDD" id="cd01335">
    <property type="entry name" value="Radical_SAM"/>
    <property type="match status" value="1"/>
</dbReference>
<dbReference type="PROSITE" id="PS51918">
    <property type="entry name" value="RADICAL_SAM"/>
    <property type="match status" value="1"/>
</dbReference>